<dbReference type="InterPro" id="IPR006684">
    <property type="entry name" value="YbgC/YbaW"/>
</dbReference>
<dbReference type="GO" id="GO:0047617">
    <property type="term" value="F:fatty acyl-CoA hydrolase activity"/>
    <property type="evidence" value="ECO:0007669"/>
    <property type="project" value="TreeGrafter"/>
</dbReference>
<gene>
    <name evidence="3" type="ORF">H9935_05375</name>
</gene>
<proteinExistence type="inferred from homology"/>
<dbReference type="PANTHER" id="PTHR31793:SF27">
    <property type="entry name" value="NOVEL THIOESTERASE SUPERFAMILY DOMAIN AND SAPOSIN A-TYPE DOMAIN CONTAINING PROTEIN (0610012H03RIK)"/>
    <property type="match status" value="1"/>
</dbReference>
<evidence type="ECO:0000256" key="1">
    <source>
        <dbReference type="ARBA" id="ARBA00005953"/>
    </source>
</evidence>
<comment type="similarity">
    <text evidence="1">Belongs to the 4-hydroxybenzoyl-CoA thioesterase family.</text>
</comment>
<dbReference type="NCBIfam" id="TIGR00051">
    <property type="entry name" value="YbgC/FadM family acyl-CoA thioesterase"/>
    <property type="match status" value="1"/>
</dbReference>
<evidence type="ECO:0000256" key="2">
    <source>
        <dbReference type="ARBA" id="ARBA00022801"/>
    </source>
</evidence>
<dbReference type="PANTHER" id="PTHR31793">
    <property type="entry name" value="4-HYDROXYBENZOYL-COA THIOESTERASE FAMILY MEMBER"/>
    <property type="match status" value="1"/>
</dbReference>
<dbReference type="EMBL" id="DWWV01000061">
    <property type="protein sequence ID" value="HJC10231.1"/>
    <property type="molecule type" value="Genomic_DNA"/>
</dbReference>
<evidence type="ECO:0000313" key="4">
    <source>
        <dbReference type="Proteomes" id="UP000823893"/>
    </source>
</evidence>
<dbReference type="Pfam" id="PF13279">
    <property type="entry name" value="4HBT_2"/>
    <property type="match status" value="1"/>
</dbReference>
<sequence length="116" mass="13550">MKYEHKTQYYETDQMGIIHHSNYIRWFEEARIDFMDHCGFSYAQMEKDGLISPVLSVSCEYKTMTHFGDTVEIETEITKYNSIKLELAYTVRDKETGEVRCLGKSSHCFLDGEGNV</sequence>
<name>A0A9D2SKC3_9FIRM</name>
<dbReference type="InterPro" id="IPR029069">
    <property type="entry name" value="HotDog_dom_sf"/>
</dbReference>
<dbReference type="SUPFAM" id="SSF54637">
    <property type="entry name" value="Thioesterase/thiol ester dehydrase-isomerase"/>
    <property type="match status" value="1"/>
</dbReference>
<dbReference type="CDD" id="cd00586">
    <property type="entry name" value="4HBT"/>
    <property type="match status" value="1"/>
</dbReference>
<dbReference type="Gene3D" id="3.10.129.10">
    <property type="entry name" value="Hotdog Thioesterase"/>
    <property type="match status" value="1"/>
</dbReference>
<reference evidence="3" key="1">
    <citation type="journal article" date="2021" name="PeerJ">
        <title>Extensive microbial diversity within the chicken gut microbiome revealed by metagenomics and culture.</title>
        <authorList>
            <person name="Gilroy R."/>
            <person name="Ravi A."/>
            <person name="Getino M."/>
            <person name="Pursley I."/>
            <person name="Horton D.L."/>
            <person name="Alikhan N.F."/>
            <person name="Baker D."/>
            <person name="Gharbi K."/>
            <person name="Hall N."/>
            <person name="Watson M."/>
            <person name="Adriaenssens E.M."/>
            <person name="Foster-Nyarko E."/>
            <person name="Jarju S."/>
            <person name="Secka A."/>
            <person name="Antonio M."/>
            <person name="Oren A."/>
            <person name="Chaudhuri R.R."/>
            <person name="La Ragione R."/>
            <person name="Hildebrand F."/>
            <person name="Pallen M.J."/>
        </authorList>
    </citation>
    <scope>NUCLEOTIDE SEQUENCE</scope>
    <source>
        <strain evidence="3">ChiSxjej6B18-287</strain>
    </source>
</reference>
<evidence type="ECO:0000313" key="3">
    <source>
        <dbReference type="EMBL" id="HJC10231.1"/>
    </source>
</evidence>
<organism evidence="3 4">
    <name type="scientific">Candidatus Blautia merdigallinarum</name>
    <dbReference type="NCBI Taxonomy" id="2838495"/>
    <lineage>
        <taxon>Bacteria</taxon>
        <taxon>Bacillati</taxon>
        <taxon>Bacillota</taxon>
        <taxon>Clostridia</taxon>
        <taxon>Lachnospirales</taxon>
        <taxon>Lachnospiraceae</taxon>
        <taxon>Blautia</taxon>
    </lineage>
</organism>
<comment type="caution">
    <text evidence="3">The sequence shown here is derived from an EMBL/GenBank/DDBJ whole genome shotgun (WGS) entry which is preliminary data.</text>
</comment>
<dbReference type="InterPro" id="IPR050563">
    <property type="entry name" value="4-hydroxybenzoyl-CoA_TE"/>
</dbReference>
<accession>A0A9D2SKC3</accession>
<dbReference type="PIRSF" id="PIRSF003230">
    <property type="entry name" value="YbgC"/>
    <property type="match status" value="1"/>
</dbReference>
<reference evidence="3" key="2">
    <citation type="submission" date="2021-04" db="EMBL/GenBank/DDBJ databases">
        <authorList>
            <person name="Gilroy R."/>
        </authorList>
    </citation>
    <scope>NUCLEOTIDE SEQUENCE</scope>
    <source>
        <strain evidence="3">ChiSxjej6B18-287</strain>
    </source>
</reference>
<feature type="non-terminal residue" evidence="3">
    <location>
        <position position="116"/>
    </location>
</feature>
<dbReference type="Proteomes" id="UP000823893">
    <property type="component" value="Unassembled WGS sequence"/>
</dbReference>
<dbReference type="AlphaFoldDB" id="A0A9D2SKC3"/>
<keyword evidence="2" id="KW-0378">Hydrolase</keyword>
<protein>
    <submittedName>
        <fullName evidence="3">Acyl-CoA thioesterase</fullName>
    </submittedName>
</protein>